<evidence type="ECO:0000256" key="2">
    <source>
        <dbReference type="ARBA" id="ARBA00022840"/>
    </source>
</evidence>
<accession>A0ABY6Q1J1</accession>
<dbReference type="InterPro" id="IPR027417">
    <property type="entry name" value="P-loop_NTPase"/>
</dbReference>
<keyword evidence="5" id="KW-1185">Reference proteome</keyword>
<dbReference type="PRINTS" id="PR00038">
    <property type="entry name" value="HTHLUXR"/>
</dbReference>
<dbReference type="Pfam" id="PF13191">
    <property type="entry name" value="AAA_16"/>
    <property type="match status" value="1"/>
</dbReference>
<dbReference type="Proteomes" id="UP001164963">
    <property type="component" value="Chromosome"/>
</dbReference>
<dbReference type="SUPFAM" id="SSF46894">
    <property type="entry name" value="C-terminal effector domain of the bipartite response regulators"/>
    <property type="match status" value="1"/>
</dbReference>
<dbReference type="InterPro" id="IPR036388">
    <property type="entry name" value="WH-like_DNA-bd_sf"/>
</dbReference>
<dbReference type="PROSITE" id="PS00622">
    <property type="entry name" value="HTH_LUXR_1"/>
    <property type="match status" value="1"/>
</dbReference>
<proteinExistence type="predicted"/>
<reference evidence="4" key="1">
    <citation type="journal article" date="2022" name="Front. Microbiol.">
        <title>Mirubactin C rescues the lethal effect of cell wall biosynthesis mutations in Bacillus subtilis.</title>
        <authorList>
            <person name="Kepplinger B."/>
            <person name="Wen X."/>
            <person name="Tyler A.R."/>
            <person name="Kim B.Y."/>
            <person name="Brown J."/>
            <person name="Banks P."/>
            <person name="Dashti Y."/>
            <person name="Mackenzie E.S."/>
            <person name="Wills C."/>
            <person name="Kawai Y."/>
            <person name="Waldron K.J."/>
            <person name="Allenby N.E.E."/>
            <person name="Wu L.J."/>
            <person name="Hall M.J."/>
            <person name="Errington J."/>
        </authorList>
    </citation>
    <scope>NUCLEOTIDE SEQUENCE</scope>
    <source>
        <strain evidence="4">MDA8-470</strain>
    </source>
</reference>
<evidence type="ECO:0000259" key="3">
    <source>
        <dbReference type="PROSITE" id="PS50043"/>
    </source>
</evidence>
<dbReference type="Pfam" id="PF00196">
    <property type="entry name" value="GerE"/>
    <property type="match status" value="1"/>
</dbReference>
<organism evidence="4 5">
    <name type="scientific">Streptomyces drozdowiczii</name>
    <dbReference type="NCBI Taxonomy" id="202862"/>
    <lineage>
        <taxon>Bacteria</taxon>
        <taxon>Bacillati</taxon>
        <taxon>Actinomycetota</taxon>
        <taxon>Actinomycetes</taxon>
        <taxon>Kitasatosporales</taxon>
        <taxon>Streptomycetaceae</taxon>
        <taxon>Streptomyces</taxon>
    </lineage>
</organism>
<evidence type="ECO:0000313" key="5">
    <source>
        <dbReference type="Proteomes" id="UP001164963"/>
    </source>
</evidence>
<evidence type="ECO:0000313" key="4">
    <source>
        <dbReference type="EMBL" id="UZK58043.1"/>
    </source>
</evidence>
<protein>
    <submittedName>
        <fullName evidence="4">AAA family ATPase</fullName>
    </submittedName>
</protein>
<dbReference type="InterPro" id="IPR000792">
    <property type="entry name" value="Tscrpt_reg_LuxR_C"/>
</dbReference>
<dbReference type="SUPFAM" id="SSF52540">
    <property type="entry name" value="P-loop containing nucleoside triphosphate hydrolases"/>
    <property type="match status" value="1"/>
</dbReference>
<feature type="domain" description="HTH luxR-type" evidence="3">
    <location>
        <begin position="798"/>
        <end position="864"/>
    </location>
</feature>
<dbReference type="Gene3D" id="1.10.10.10">
    <property type="entry name" value="Winged helix-like DNA-binding domain superfamily/Winged helix DNA-binding domain"/>
    <property type="match status" value="1"/>
</dbReference>
<name>A0ABY6Q1J1_9ACTN</name>
<dbReference type="Gene3D" id="3.40.50.300">
    <property type="entry name" value="P-loop containing nucleotide triphosphate hydrolases"/>
    <property type="match status" value="1"/>
</dbReference>
<dbReference type="InterPro" id="IPR016032">
    <property type="entry name" value="Sig_transdc_resp-reg_C-effctor"/>
</dbReference>
<dbReference type="PANTHER" id="PTHR16305">
    <property type="entry name" value="TESTICULAR SOLUBLE ADENYLYL CYCLASE"/>
    <property type="match status" value="1"/>
</dbReference>
<evidence type="ECO:0000256" key="1">
    <source>
        <dbReference type="ARBA" id="ARBA00022741"/>
    </source>
</evidence>
<sequence>MTLLSRDTELARLNTALAAAEAGATAIVLIEGAAGCGKSETLRTVADTARERGATVLWAAATPEGPATGHRALDEWAEALPTPVADSAPFTATAFTAAVRGLDGPAPLVICLDDLQYADTASLACLTGATRAPRGTGLLLVLTGPLGGPGADARDAVTELLRHPGFDRIRLGRLDRAATAALLRDRLRGAARGETADRLYARTGGNPLLLKALLSEYDTARPEPAGPFADAVRACLQRCGRPARDLARALAVLGTHATLQRAAAIAGAAPADAARALAALEETGLTDGPELRHPDIAAAALDTLGAAERTRLYGRTAEVLYADRAEAETVASYLRVHGSAPGDWAVRTLCEAGQQALAADEAERAAACLQLAHAGTDDEPTRWRIGLQLAALTWRLTPAAAEQHLDAPLAALRAGRPGAPTGSLARLLVSQGRAAEAAEVLRLAPSGAGALRDLFAVPPASESDETLLCAALWTHPGDPRGASTAERLLEGTPLAHDTFEPLVQAVRILLHTGHPRRAAARCGELHADAEHRRARGWQAMFASLRGEALVHLGDLAGAERAASAAVAAVAGRGGTFMYRPVAVLVTALTAMGRYDDAARHLPLPLPDQLPDQLPGTVHALPYLRARGRYYLATHRAQAALSEFLDVGRLAERWGLDHCGGLPWRIDAADALLRLRRPGEARVLTTAQLAVPGIGPRTRGMALRLHAATEETHGRPALLTRAIADLRGCGDRLELAKAVADFGRSLQTLGEGPRAGSVIRRAWRLADECDATPLCEEILPDRPRGDAGAEVRRCAPTAADPDIDLLSQSERRVAALASAGYTNREIGAKLFVTTSTVEQHLTRIYRKLNISRRQDLPIDLQLDILEHVGVQ</sequence>
<dbReference type="RefSeq" id="WP_265546570.1">
    <property type="nucleotide sequence ID" value="NZ_CP098740.1"/>
</dbReference>
<gene>
    <name evidence="4" type="ORF">NEH16_31740</name>
</gene>
<dbReference type="EMBL" id="CP098740">
    <property type="protein sequence ID" value="UZK58043.1"/>
    <property type="molecule type" value="Genomic_DNA"/>
</dbReference>
<keyword evidence="2" id="KW-0067">ATP-binding</keyword>
<dbReference type="PANTHER" id="PTHR16305:SF28">
    <property type="entry name" value="GUANYLATE CYCLASE DOMAIN-CONTAINING PROTEIN"/>
    <property type="match status" value="1"/>
</dbReference>
<dbReference type="SMART" id="SM00421">
    <property type="entry name" value="HTH_LUXR"/>
    <property type="match status" value="1"/>
</dbReference>
<dbReference type="InterPro" id="IPR041664">
    <property type="entry name" value="AAA_16"/>
</dbReference>
<dbReference type="PROSITE" id="PS50043">
    <property type="entry name" value="HTH_LUXR_2"/>
    <property type="match status" value="1"/>
</dbReference>
<dbReference type="CDD" id="cd06170">
    <property type="entry name" value="LuxR_C_like"/>
    <property type="match status" value="1"/>
</dbReference>
<keyword evidence="1" id="KW-0547">Nucleotide-binding</keyword>